<comment type="similarity">
    <text evidence="1">Belongs to the CWC16 family.</text>
</comment>
<dbReference type="InterPro" id="IPR007590">
    <property type="entry name" value="Saf4/Yju2"/>
</dbReference>
<dbReference type="AlphaFoldDB" id="A0AAD7AA14"/>
<protein>
    <submittedName>
        <fullName evidence="3">DUF572-domain-containing protein</fullName>
    </submittedName>
</protein>
<evidence type="ECO:0000256" key="2">
    <source>
        <dbReference type="SAM" id="MobiDB-lite"/>
    </source>
</evidence>
<accession>A0AAD7AA14</accession>
<keyword evidence="4" id="KW-1185">Reference proteome</keyword>
<dbReference type="GO" id="GO:0071014">
    <property type="term" value="C:post-mRNA release spliceosomal complex"/>
    <property type="evidence" value="ECO:0007669"/>
    <property type="project" value="TreeGrafter"/>
</dbReference>
<reference evidence="3" key="1">
    <citation type="submission" date="2023-03" db="EMBL/GenBank/DDBJ databases">
        <title>Massive genome expansion in bonnet fungi (Mycena s.s.) driven by repeated elements and novel gene families across ecological guilds.</title>
        <authorList>
            <consortium name="Lawrence Berkeley National Laboratory"/>
            <person name="Harder C.B."/>
            <person name="Miyauchi S."/>
            <person name="Viragh M."/>
            <person name="Kuo A."/>
            <person name="Thoen E."/>
            <person name="Andreopoulos B."/>
            <person name="Lu D."/>
            <person name="Skrede I."/>
            <person name="Drula E."/>
            <person name="Henrissat B."/>
            <person name="Morin E."/>
            <person name="Kohler A."/>
            <person name="Barry K."/>
            <person name="LaButti K."/>
            <person name="Morin E."/>
            <person name="Salamov A."/>
            <person name="Lipzen A."/>
            <person name="Mereny Z."/>
            <person name="Hegedus B."/>
            <person name="Baldrian P."/>
            <person name="Stursova M."/>
            <person name="Weitz H."/>
            <person name="Taylor A."/>
            <person name="Grigoriev I.V."/>
            <person name="Nagy L.G."/>
            <person name="Martin F."/>
            <person name="Kauserud H."/>
        </authorList>
    </citation>
    <scope>NUCLEOTIDE SEQUENCE</scope>
    <source>
        <strain evidence="3">CBHHK002</strain>
    </source>
</reference>
<dbReference type="PANTHER" id="PTHR12111:SF2">
    <property type="entry name" value="SPLICING FACTOR YJU2B-RELATED"/>
    <property type="match status" value="1"/>
</dbReference>
<evidence type="ECO:0000256" key="1">
    <source>
        <dbReference type="ARBA" id="ARBA00005595"/>
    </source>
</evidence>
<dbReference type="PANTHER" id="PTHR12111">
    <property type="entry name" value="SPLICING FACTOR YJU2"/>
    <property type="match status" value="1"/>
</dbReference>
<comment type="caution">
    <text evidence="3">The sequence shown here is derived from an EMBL/GenBank/DDBJ whole genome shotgun (WGS) entry which is preliminary data.</text>
</comment>
<dbReference type="Proteomes" id="UP001218218">
    <property type="component" value="Unassembled WGS sequence"/>
</dbReference>
<dbReference type="EMBL" id="JARIHO010000012">
    <property type="protein sequence ID" value="KAJ7352597.1"/>
    <property type="molecule type" value="Genomic_DNA"/>
</dbReference>
<name>A0AAD7AA14_9AGAR</name>
<dbReference type="Pfam" id="PF04502">
    <property type="entry name" value="Saf4_Yju2"/>
    <property type="match status" value="1"/>
</dbReference>
<feature type="region of interest" description="Disordered" evidence="2">
    <location>
        <begin position="323"/>
        <end position="360"/>
    </location>
</feature>
<dbReference type="GO" id="GO:0000398">
    <property type="term" value="P:mRNA splicing, via spliceosome"/>
    <property type="evidence" value="ECO:0007669"/>
    <property type="project" value="InterPro"/>
</dbReference>
<evidence type="ECO:0000313" key="4">
    <source>
        <dbReference type="Proteomes" id="UP001218218"/>
    </source>
</evidence>
<sequence>MASIPYSARPIIPQHPHCTILPSRPVHNFSGQCTTILVSSVCCPHLCLYNNVDLHSPDNYLFRLRAFVCFRLEILDSASMQGFNKYYPPDFFDNVDKHGSLNSYRGKHALGDRARKLDQGILITRFELPFNIWCGTCNNHIGMGVRYNAEKKKIGAYYSTPIFSFRCKCHLCDGWFEIQTDPKNTRYVVVSGARQKDEDWNPEENGGFAVHDTEAAAVPVDPLASLEKTTDAQKGLVKAQDRLESLQEASEHYNSDPFSLSTKVRKRFREEKKVEKAKKAADDRIKERYALPETLSLIEDDEKAAEDAKAEWARGRRELELRESNKRRKLAVEITSIPSSSSSARRPVKNRPATTANPVAALRARVLENTARQSNPFGRPKS</sequence>
<evidence type="ECO:0000313" key="3">
    <source>
        <dbReference type="EMBL" id="KAJ7352597.1"/>
    </source>
</evidence>
<dbReference type="GO" id="GO:0005684">
    <property type="term" value="C:U2-type spliceosomal complex"/>
    <property type="evidence" value="ECO:0007669"/>
    <property type="project" value="TreeGrafter"/>
</dbReference>
<gene>
    <name evidence="3" type="ORF">DFH08DRAFT_859373</name>
</gene>
<proteinExistence type="inferred from homology"/>
<organism evidence="3 4">
    <name type="scientific">Mycena albidolilacea</name>
    <dbReference type="NCBI Taxonomy" id="1033008"/>
    <lineage>
        <taxon>Eukaryota</taxon>
        <taxon>Fungi</taxon>
        <taxon>Dikarya</taxon>
        <taxon>Basidiomycota</taxon>
        <taxon>Agaricomycotina</taxon>
        <taxon>Agaricomycetes</taxon>
        <taxon>Agaricomycetidae</taxon>
        <taxon>Agaricales</taxon>
        <taxon>Marasmiineae</taxon>
        <taxon>Mycenaceae</taxon>
        <taxon>Mycena</taxon>
    </lineage>
</organism>